<evidence type="ECO:0000259" key="2">
    <source>
        <dbReference type="Pfam" id="PF07811"/>
    </source>
</evidence>
<evidence type="ECO:0000313" key="3">
    <source>
        <dbReference type="EMBL" id="MFD1787210.1"/>
    </source>
</evidence>
<protein>
    <submittedName>
        <fullName evidence="3">TadE/TadG family type IV pilus assembly protein</fullName>
    </submittedName>
</protein>
<keyword evidence="1" id="KW-0812">Transmembrane</keyword>
<name>A0ABW4ND13_9SPHN</name>
<dbReference type="Pfam" id="PF07811">
    <property type="entry name" value="TadE"/>
    <property type="match status" value="1"/>
</dbReference>
<keyword evidence="1" id="KW-0472">Membrane</keyword>
<dbReference type="RefSeq" id="WP_380939571.1">
    <property type="nucleotide sequence ID" value="NZ_JBHUFC010000002.1"/>
</dbReference>
<keyword evidence="1" id="KW-1133">Transmembrane helix</keyword>
<gene>
    <name evidence="3" type="ORF">ACFSC3_06475</name>
</gene>
<feature type="transmembrane region" description="Helical" evidence="1">
    <location>
        <begin position="21"/>
        <end position="46"/>
    </location>
</feature>
<evidence type="ECO:0000313" key="4">
    <source>
        <dbReference type="Proteomes" id="UP001597283"/>
    </source>
</evidence>
<evidence type="ECO:0000256" key="1">
    <source>
        <dbReference type="SAM" id="Phobius"/>
    </source>
</evidence>
<accession>A0ABW4ND13</accession>
<comment type="caution">
    <text evidence="3">The sequence shown here is derived from an EMBL/GenBank/DDBJ whole genome shotgun (WGS) entry which is preliminary data.</text>
</comment>
<reference evidence="4" key="1">
    <citation type="journal article" date="2019" name="Int. J. Syst. Evol. Microbiol.">
        <title>The Global Catalogue of Microorganisms (GCM) 10K type strain sequencing project: providing services to taxonomists for standard genome sequencing and annotation.</title>
        <authorList>
            <consortium name="The Broad Institute Genomics Platform"/>
            <consortium name="The Broad Institute Genome Sequencing Center for Infectious Disease"/>
            <person name="Wu L."/>
            <person name="Ma J."/>
        </authorList>
    </citation>
    <scope>NUCLEOTIDE SEQUENCE [LARGE SCALE GENOMIC DNA]</scope>
    <source>
        <strain evidence="4">Q85</strain>
    </source>
</reference>
<proteinExistence type="predicted"/>
<sequence length="183" mass="20057">MSATRHPTRSARRGLLYRLAADARGGTIIEFAMISVPFFALMIAILQTSLTFFVQQTLDTVAEKSVRILVTGAAQKANMTASDYKALACKRLPPFFTCSKLLIDVRSASRFSSIDTRIPTITYDSNGNPTNLTFEPGDPGQITIVRMMYVWDVAPGPLGFDLSTVGNNKRLIVSTQVFKGEIS</sequence>
<dbReference type="InterPro" id="IPR012495">
    <property type="entry name" value="TadE-like_dom"/>
</dbReference>
<keyword evidence="4" id="KW-1185">Reference proteome</keyword>
<feature type="domain" description="TadE-like" evidence="2">
    <location>
        <begin position="25"/>
        <end position="67"/>
    </location>
</feature>
<organism evidence="3 4">
    <name type="scientific">Sphingomonas floccifaciens</name>
    <dbReference type="NCBI Taxonomy" id="1844115"/>
    <lineage>
        <taxon>Bacteria</taxon>
        <taxon>Pseudomonadati</taxon>
        <taxon>Pseudomonadota</taxon>
        <taxon>Alphaproteobacteria</taxon>
        <taxon>Sphingomonadales</taxon>
        <taxon>Sphingomonadaceae</taxon>
        <taxon>Sphingomonas</taxon>
    </lineage>
</organism>
<dbReference type="EMBL" id="JBHUFC010000002">
    <property type="protein sequence ID" value="MFD1787210.1"/>
    <property type="molecule type" value="Genomic_DNA"/>
</dbReference>
<dbReference type="Proteomes" id="UP001597283">
    <property type="component" value="Unassembled WGS sequence"/>
</dbReference>